<dbReference type="AlphaFoldDB" id="A0A1J5PYM1"/>
<proteinExistence type="predicted"/>
<sequence>MHCGRLVRLARQFESAGVRCVQTGEHVKKCGFSGTVGANKAIHLATHDLDADIAQGLQATKAFRHISDVEYYVCHIV</sequence>
<reference evidence="1" key="1">
    <citation type="submission" date="2016-10" db="EMBL/GenBank/DDBJ databases">
        <title>Sequence of Gallionella enrichment culture.</title>
        <authorList>
            <person name="Poehlein A."/>
            <person name="Muehling M."/>
            <person name="Daniel R."/>
        </authorList>
    </citation>
    <scope>NUCLEOTIDE SEQUENCE</scope>
</reference>
<protein>
    <submittedName>
        <fullName evidence="1">Uncharacterized protein</fullName>
    </submittedName>
</protein>
<organism evidence="1">
    <name type="scientific">mine drainage metagenome</name>
    <dbReference type="NCBI Taxonomy" id="410659"/>
    <lineage>
        <taxon>unclassified sequences</taxon>
        <taxon>metagenomes</taxon>
        <taxon>ecological metagenomes</taxon>
    </lineage>
</organism>
<accession>A0A1J5PYM1</accession>
<gene>
    <name evidence="1" type="ORF">GALL_480190</name>
</gene>
<dbReference type="EMBL" id="MLJW01004239">
    <property type="protein sequence ID" value="OIQ70371.1"/>
    <property type="molecule type" value="Genomic_DNA"/>
</dbReference>
<comment type="caution">
    <text evidence="1">The sequence shown here is derived from an EMBL/GenBank/DDBJ whole genome shotgun (WGS) entry which is preliminary data.</text>
</comment>
<evidence type="ECO:0000313" key="1">
    <source>
        <dbReference type="EMBL" id="OIQ70371.1"/>
    </source>
</evidence>
<name>A0A1J5PYM1_9ZZZZ</name>